<sequence length="56" mass="6043">MCRKCECSICHKSSWTGCGMHVPSAMAGVPESEWCTCLPKKDDKYPPKAGTGKPAL</sequence>
<dbReference type="OMA" id="MCKKASC"/>
<reference evidence="1 2" key="1">
    <citation type="journal article" date="2016" name="Proc. Natl. Acad. Sci. U.S.A.">
        <title>Comparative genomics of biotechnologically important yeasts.</title>
        <authorList>
            <person name="Riley R."/>
            <person name="Haridas S."/>
            <person name="Wolfe K.H."/>
            <person name="Lopes M.R."/>
            <person name="Hittinger C.T."/>
            <person name="Goeker M."/>
            <person name="Salamov A.A."/>
            <person name="Wisecaver J.H."/>
            <person name="Long T.M."/>
            <person name="Calvey C.H."/>
            <person name="Aerts A.L."/>
            <person name="Barry K.W."/>
            <person name="Choi C."/>
            <person name="Clum A."/>
            <person name="Coughlan A.Y."/>
            <person name="Deshpande S."/>
            <person name="Douglass A.P."/>
            <person name="Hanson S.J."/>
            <person name="Klenk H.-P."/>
            <person name="LaButti K.M."/>
            <person name="Lapidus A."/>
            <person name="Lindquist E.A."/>
            <person name="Lipzen A.M."/>
            <person name="Meier-Kolthoff J.P."/>
            <person name="Ohm R.A."/>
            <person name="Otillar R.P."/>
            <person name="Pangilinan J.L."/>
            <person name="Peng Y."/>
            <person name="Rokas A."/>
            <person name="Rosa C.A."/>
            <person name="Scheuner C."/>
            <person name="Sibirny A.A."/>
            <person name="Slot J.C."/>
            <person name="Stielow J.B."/>
            <person name="Sun H."/>
            <person name="Kurtzman C.P."/>
            <person name="Blackwell M."/>
            <person name="Grigoriev I.V."/>
            <person name="Jeffries T.W."/>
        </authorList>
    </citation>
    <scope>NUCLEOTIDE SEQUENCE [LARGE SCALE GENOMIC DNA]</scope>
    <source>
        <strain evidence="2">ATCC 18201 / CBS 1600 / BCRC 20928 / JCM 3617 / NBRC 0987 / NRRL Y-1542</strain>
    </source>
</reference>
<dbReference type="EMBL" id="KV453942">
    <property type="protein sequence ID" value="ODV71270.1"/>
    <property type="molecule type" value="Genomic_DNA"/>
</dbReference>
<gene>
    <name evidence="1" type="ORF">CYBJADRAFT_169492</name>
</gene>
<proteinExistence type="predicted"/>
<dbReference type="PANTHER" id="PTHR34724:SF2">
    <property type="entry name" value="OS12G0596101 PROTEIN"/>
    <property type="match status" value="1"/>
</dbReference>
<dbReference type="GeneID" id="30990199"/>
<name>A0A1E4RVK2_CYBJN</name>
<protein>
    <submittedName>
        <fullName evidence="1">Uncharacterized protein</fullName>
    </submittedName>
</protein>
<evidence type="ECO:0000313" key="2">
    <source>
        <dbReference type="Proteomes" id="UP000094389"/>
    </source>
</evidence>
<organism evidence="1 2">
    <name type="scientific">Cyberlindnera jadinii (strain ATCC 18201 / CBS 1600 / BCRC 20928 / JCM 3617 / NBRC 0987 / NRRL Y-1542)</name>
    <name type="common">Torula yeast</name>
    <name type="synonym">Candida utilis</name>
    <dbReference type="NCBI Taxonomy" id="983966"/>
    <lineage>
        <taxon>Eukaryota</taxon>
        <taxon>Fungi</taxon>
        <taxon>Dikarya</taxon>
        <taxon>Ascomycota</taxon>
        <taxon>Saccharomycotina</taxon>
        <taxon>Saccharomycetes</taxon>
        <taxon>Phaffomycetales</taxon>
        <taxon>Phaffomycetaceae</taxon>
        <taxon>Cyberlindnera</taxon>
    </lineage>
</organism>
<keyword evidence="2" id="KW-1185">Reference proteome</keyword>
<dbReference type="Proteomes" id="UP000094389">
    <property type="component" value="Unassembled WGS sequence"/>
</dbReference>
<dbReference type="OrthoDB" id="88410at2759"/>
<accession>A0A1E4RVK2</accession>
<dbReference type="STRING" id="983966.A0A1E4RVK2"/>
<dbReference type="PANTHER" id="PTHR34724">
    <property type="entry name" value="OS12G0596101 PROTEIN"/>
    <property type="match status" value="1"/>
</dbReference>
<dbReference type="RefSeq" id="XP_020068309.1">
    <property type="nucleotide sequence ID" value="XM_020215803.1"/>
</dbReference>
<dbReference type="AlphaFoldDB" id="A0A1E4RVK2"/>
<evidence type="ECO:0000313" key="1">
    <source>
        <dbReference type="EMBL" id="ODV71270.1"/>
    </source>
</evidence>